<accession>H8XSS3</accession>
<proteinExistence type="predicted"/>
<gene>
    <name evidence="1" type="ordered locus">KQS_07540</name>
</gene>
<dbReference type="RefSeq" id="WP_014388590.1">
    <property type="nucleotide sequence ID" value="NC_017025.1"/>
</dbReference>
<dbReference type="PANTHER" id="PTHR30619:SF1">
    <property type="entry name" value="RECOMBINATION PROTEIN 2"/>
    <property type="match status" value="1"/>
</dbReference>
<reference evidence="1 2" key="1">
    <citation type="journal article" date="2012" name="J. Bacteriol.">
        <title>Complete Genome Sequence of Flavobacterium indicum GPSTA100-9T, Isolated from Warm Spring Water.</title>
        <authorList>
            <person name="Barbier P."/>
            <person name="Houel A."/>
            <person name="Loux V."/>
            <person name="Poulain J."/>
            <person name="Bernardet J.F."/>
            <person name="Touchon M."/>
            <person name="Duchaud E."/>
        </authorList>
    </citation>
    <scope>NUCLEOTIDE SEQUENCE [LARGE SCALE GENOMIC DNA]</scope>
    <source>
        <strain evidence="2">DSM 17447 / CIP 109464 / GPTSA100-9</strain>
    </source>
</reference>
<dbReference type="eggNOG" id="COG2333">
    <property type="taxonomic scope" value="Bacteria"/>
</dbReference>
<dbReference type="PANTHER" id="PTHR30619">
    <property type="entry name" value="DNA INTERNALIZATION/COMPETENCE PROTEIN COMEC/REC2"/>
    <property type="match status" value="1"/>
</dbReference>
<dbReference type="InterPro" id="IPR036866">
    <property type="entry name" value="RibonucZ/Hydroxyglut_hydro"/>
</dbReference>
<organism evidence="1 2">
    <name type="scientific">Flavobacterium indicum (strain DSM 17447 / CIP 109464 / GPTSA100-9)</name>
    <dbReference type="NCBI Taxonomy" id="1094466"/>
    <lineage>
        <taxon>Bacteria</taxon>
        <taxon>Pseudomonadati</taxon>
        <taxon>Bacteroidota</taxon>
        <taxon>Flavobacteriia</taxon>
        <taxon>Flavobacteriales</taxon>
        <taxon>Flavobacteriaceae</taxon>
        <taxon>Flavobacterium</taxon>
    </lineage>
</organism>
<evidence type="ECO:0008006" key="3">
    <source>
        <dbReference type="Google" id="ProtNLM"/>
    </source>
</evidence>
<dbReference type="OrthoDB" id="9761531at2"/>
<dbReference type="STRING" id="1094466.KQS_07540"/>
<dbReference type="KEGG" id="fin:KQS_07540"/>
<name>H8XSS3_FLAIG</name>
<keyword evidence="2" id="KW-1185">Reference proteome</keyword>
<dbReference type="SUPFAM" id="SSF56281">
    <property type="entry name" value="Metallo-hydrolase/oxidoreductase"/>
    <property type="match status" value="1"/>
</dbReference>
<dbReference type="AlphaFoldDB" id="H8XSS3"/>
<dbReference type="PATRIC" id="fig|1094466.5.peg.1483"/>
<evidence type="ECO:0000313" key="2">
    <source>
        <dbReference type="Proteomes" id="UP000007599"/>
    </source>
</evidence>
<evidence type="ECO:0000313" key="1">
    <source>
        <dbReference type="EMBL" id="CCG53465.1"/>
    </source>
</evidence>
<dbReference type="Gene3D" id="3.60.15.10">
    <property type="entry name" value="Ribonuclease Z/Hydroxyacylglutathione hydrolase-like"/>
    <property type="match status" value="1"/>
</dbReference>
<dbReference type="EMBL" id="HE774682">
    <property type="protein sequence ID" value="CCG53465.1"/>
    <property type="molecule type" value="Genomic_DNA"/>
</dbReference>
<dbReference type="InterPro" id="IPR052159">
    <property type="entry name" value="Competence_DNA_uptake"/>
</dbReference>
<protein>
    <recommendedName>
        <fullName evidence="3">Metallo-beta-lactamase domain-containing protein</fullName>
    </recommendedName>
</protein>
<sequence length="401" mass="45727">MYYYYYNKYYPQDVLVVIEEVNWKENYIIFDFLDSEEFLKFDTFLEIQHLESKTSMVKIVNYSQKRVRENTIYAINKEVFSNLNDSIEIIEDSYLFGYTINLSQNSIPFFLQSVSFNIEEKFNIGAIARGNLSTNFLDIKLKDNIEVNVRDVGQGNWNEIINDKIVKVVYDVGAPMNASKSIVRGYIGNKTIEYSQNKPILVLSHWDKDHYHSLIGMTNLELQCFSSFICPSFLPNITSRILFSRIVSAIGINNVLTIHNLPKLRGIPPILDLISPPNNKLKIFNSTENKDRNKSGIVLAIVTSKSSIIMPADCHYELISNFILPLINHTNLHSLIVPHHGGKAGLYNYNLSPGSNPNLALISVGKNRYGHPMAHYTNSLTLDGFKVISTQDLTNDILIQL</sequence>
<reference evidence="2" key="2">
    <citation type="submission" date="2012-03" db="EMBL/GenBank/DDBJ databases">
        <title>Complete genome sequence of Flavobacterium indicum GPTSA100-9T, isolated from warm spring water.</title>
        <authorList>
            <person name="Barbier P."/>
            <person name="Houel A."/>
            <person name="Loux V."/>
            <person name="Poulain J."/>
            <person name="Bernardet J.-F."/>
            <person name="Touchon M."/>
            <person name="Duchaud E."/>
        </authorList>
    </citation>
    <scope>NUCLEOTIDE SEQUENCE [LARGE SCALE GENOMIC DNA]</scope>
    <source>
        <strain evidence="2">DSM 17447 / CIP 109464 / GPTSA100-9</strain>
    </source>
</reference>
<dbReference type="Proteomes" id="UP000007599">
    <property type="component" value="Chromosome I"/>
</dbReference>
<dbReference type="HOGENOM" id="CLU_666739_0_0_10"/>